<dbReference type="PANTHER" id="PTHR39428">
    <property type="entry name" value="F420H(2)-DEPENDENT QUINONE REDUCTASE RV1261C"/>
    <property type="match status" value="1"/>
</dbReference>
<dbReference type="InterPro" id="IPR012349">
    <property type="entry name" value="Split_barrel_FMN-bd"/>
</dbReference>
<dbReference type="Pfam" id="PF04075">
    <property type="entry name" value="F420H2_quin_red"/>
    <property type="match status" value="1"/>
</dbReference>
<dbReference type="NCBIfam" id="TIGR00026">
    <property type="entry name" value="hi_GC_TIGR00026"/>
    <property type="match status" value="1"/>
</dbReference>
<dbReference type="GO" id="GO:0005886">
    <property type="term" value="C:plasma membrane"/>
    <property type="evidence" value="ECO:0007669"/>
    <property type="project" value="TreeGrafter"/>
</dbReference>
<dbReference type="Gene3D" id="2.30.110.10">
    <property type="entry name" value="Electron Transport, Fmn-binding Protein, Chain A"/>
    <property type="match status" value="1"/>
</dbReference>
<accession>A0A495QMT0</accession>
<dbReference type="GO" id="GO:0070967">
    <property type="term" value="F:coenzyme F420 binding"/>
    <property type="evidence" value="ECO:0007669"/>
    <property type="project" value="TreeGrafter"/>
</dbReference>
<keyword evidence="4" id="KW-1185">Reference proteome</keyword>
<dbReference type="AlphaFoldDB" id="A0A495QMT0"/>
<dbReference type="PANTHER" id="PTHR39428:SF1">
    <property type="entry name" value="F420H(2)-DEPENDENT QUINONE REDUCTASE RV1261C"/>
    <property type="match status" value="1"/>
</dbReference>
<reference evidence="3 4" key="1">
    <citation type="submission" date="2018-10" db="EMBL/GenBank/DDBJ databases">
        <title>Genomic Encyclopedia of Archaeal and Bacterial Type Strains, Phase II (KMG-II): from individual species to whole genera.</title>
        <authorList>
            <person name="Goeker M."/>
        </authorList>
    </citation>
    <scope>NUCLEOTIDE SEQUENCE [LARGE SCALE GENOMIC DNA]</scope>
    <source>
        <strain evidence="3 4">DSM 43383</strain>
    </source>
</reference>
<gene>
    <name evidence="3" type="ORF">BZB76_2760</name>
</gene>
<dbReference type="GO" id="GO:0016491">
    <property type="term" value="F:oxidoreductase activity"/>
    <property type="evidence" value="ECO:0007669"/>
    <property type="project" value="InterPro"/>
</dbReference>
<evidence type="ECO:0000256" key="2">
    <source>
        <dbReference type="ARBA" id="ARBA00049106"/>
    </source>
</evidence>
<dbReference type="SUPFAM" id="SSF50475">
    <property type="entry name" value="FMN-binding split barrel"/>
    <property type="match status" value="1"/>
</dbReference>
<comment type="similarity">
    <text evidence="1">Belongs to the F420H(2)-dependent quinone reductase family.</text>
</comment>
<organism evidence="3 4">
    <name type="scientific">Actinomadura pelletieri DSM 43383</name>
    <dbReference type="NCBI Taxonomy" id="1120940"/>
    <lineage>
        <taxon>Bacteria</taxon>
        <taxon>Bacillati</taxon>
        <taxon>Actinomycetota</taxon>
        <taxon>Actinomycetes</taxon>
        <taxon>Streptosporangiales</taxon>
        <taxon>Thermomonosporaceae</taxon>
        <taxon>Actinomadura</taxon>
    </lineage>
</organism>
<name>A0A495QMT0_9ACTN</name>
<dbReference type="InterPro" id="IPR004378">
    <property type="entry name" value="F420H2_quin_Rdtase"/>
</dbReference>
<evidence type="ECO:0000313" key="4">
    <source>
        <dbReference type="Proteomes" id="UP000274601"/>
    </source>
</evidence>
<evidence type="ECO:0000256" key="1">
    <source>
        <dbReference type="ARBA" id="ARBA00008710"/>
    </source>
</evidence>
<dbReference type="Proteomes" id="UP000274601">
    <property type="component" value="Unassembled WGS sequence"/>
</dbReference>
<dbReference type="EMBL" id="RBWU01000003">
    <property type="protein sequence ID" value="RKS74251.1"/>
    <property type="molecule type" value="Genomic_DNA"/>
</dbReference>
<dbReference type="OrthoDB" id="8225825at2"/>
<evidence type="ECO:0000313" key="3">
    <source>
        <dbReference type="EMBL" id="RKS74251.1"/>
    </source>
</evidence>
<protein>
    <submittedName>
        <fullName evidence="3">Deazaflavin-dependent oxidoreductase (Nitroreductase family)</fullName>
    </submittedName>
</protein>
<sequence length="133" mass="14921">MLFGKEHVARYQETDGEVGHEWQGTVTLLLTTIGRHSGKERTTPLIYQPAGDAYAVVASKGGADDHPLWYKNLQANPEVKVQVKGDKFTARARTATPEEKPALWEKMVAVWPDFATYQTKTDRDIPVVVLERV</sequence>
<proteinExistence type="inferred from homology"/>
<dbReference type="RefSeq" id="WP_121434719.1">
    <property type="nucleotide sequence ID" value="NZ_RBWU01000003.1"/>
</dbReference>
<comment type="caution">
    <text evidence="3">The sequence shown here is derived from an EMBL/GenBank/DDBJ whole genome shotgun (WGS) entry which is preliminary data.</text>
</comment>
<comment type="catalytic activity">
    <reaction evidence="2">
        <text>oxidized coenzyme F420-(gamma-L-Glu)(n) + a quinol + H(+) = reduced coenzyme F420-(gamma-L-Glu)(n) + a quinone</text>
        <dbReference type="Rhea" id="RHEA:39663"/>
        <dbReference type="Rhea" id="RHEA-COMP:12939"/>
        <dbReference type="Rhea" id="RHEA-COMP:14378"/>
        <dbReference type="ChEBI" id="CHEBI:15378"/>
        <dbReference type="ChEBI" id="CHEBI:24646"/>
        <dbReference type="ChEBI" id="CHEBI:132124"/>
        <dbReference type="ChEBI" id="CHEBI:133980"/>
        <dbReference type="ChEBI" id="CHEBI:139511"/>
    </reaction>
</comment>